<proteinExistence type="predicted"/>
<name>A0A974DG29_XENLA</name>
<dbReference type="OMA" id="DQSHHAR"/>
<sequence length="211" mass="23547">MFNSEHDPAIPIQMQPQFLSISSTLDQSHHARPHPVVAAGLQSLLETPGGKILYYIQKDSECCGTPLILRFMDSYKQELLQIEAPPMHPIGFITDCCSDGGLKFSIKDNKRVPIFTSQISINSFLKKPIEICSLYGPQPVSRITKGFAILIQFPKDLEAKMKAVILGTYLYMKSLYGANSLISENSPATALLTSQHFARHRFARTTLIHLI</sequence>
<dbReference type="EMBL" id="CM004470">
    <property type="protein sequence ID" value="OCT90790.1"/>
    <property type="molecule type" value="Genomic_DNA"/>
</dbReference>
<reference evidence="2" key="1">
    <citation type="journal article" date="2016" name="Nature">
        <title>Genome evolution in the allotetraploid frog Xenopus laevis.</title>
        <authorList>
            <person name="Session A.M."/>
            <person name="Uno Y."/>
            <person name="Kwon T."/>
            <person name="Chapman J.A."/>
            <person name="Toyoda A."/>
            <person name="Takahashi S."/>
            <person name="Fukui A."/>
            <person name="Hikosaka A."/>
            <person name="Suzuki A."/>
            <person name="Kondo M."/>
            <person name="van Heeringen S.J."/>
            <person name="Quigley I."/>
            <person name="Heinz S."/>
            <person name="Ogino H."/>
            <person name="Ochi H."/>
            <person name="Hellsten U."/>
            <person name="Lyons J.B."/>
            <person name="Simakov O."/>
            <person name="Putnam N."/>
            <person name="Stites J."/>
            <person name="Kuroki Y."/>
            <person name="Tanaka T."/>
            <person name="Michiue T."/>
            <person name="Watanabe M."/>
            <person name="Bogdanovic O."/>
            <person name="Lister R."/>
            <person name="Georgiou G."/>
            <person name="Paranjpe S.S."/>
            <person name="van Kruijsbergen I."/>
            <person name="Shu S."/>
            <person name="Carlson J."/>
            <person name="Kinoshita T."/>
            <person name="Ohta Y."/>
            <person name="Mawaribuchi S."/>
            <person name="Jenkins J."/>
            <person name="Grimwood J."/>
            <person name="Schmutz J."/>
            <person name="Mitros T."/>
            <person name="Mozaffari S.V."/>
            <person name="Suzuki Y."/>
            <person name="Haramoto Y."/>
            <person name="Yamamoto T.S."/>
            <person name="Takagi C."/>
            <person name="Heald R."/>
            <person name="Miller K."/>
            <person name="Haudenschild C."/>
            <person name="Kitzman J."/>
            <person name="Nakayama T."/>
            <person name="Izutsu Y."/>
            <person name="Robert J."/>
            <person name="Fortriede J."/>
            <person name="Burns K."/>
            <person name="Lotay V."/>
            <person name="Karimi K."/>
            <person name="Yasuoka Y."/>
            <person name="Dichmann D.S."/>
            <person name="Flajnik M.F."/>
            <person name="Houston D.W."/>
            <person name="Shendure J."/>
            <person name="DuPasquier L."/>
            <person name="Vize P.D."/>
            <person name="Zorn A.M."/>
            <person name="Ito M."/>
            <person name="Marcotte E.M."/>
            <person name="Wallingford J.B."/>
            <person name="Ito Y."/>
            <person name="Asashima M."/>
            <person name="Ueno N."/>
            <person name="Matsuda Y."/>
            <person name="Veenstra G.J."/>
            <person name="Fujiyama A."/>
            <person name="Harland R.M."/>
            <person name="Taira M."/>
            <person name="Rokhsar D.S."/>
        </authorList>
    </citation>
    <scope>NUCLEOTIDE SEQUENCE [LARGE SCALE GENOMIC DNA]</scope>
    <source>
        <strain evidence="2">J</strain>
    </source>
</reference>
<protein>
    <recommendedName>
        <fullName evidence="3">Phospholipid scramblase</fullName>
    </recommendedName>
</protein>
<dbReference type="Proteomes" id="UP000694892">
    <property type="component" value="Chromosome 3L"/>
</dbReference>
<evidence type="ECO:0008006" key="3">
    <source>
        <dbReference type="Google" id="ProtNLM"/>
    </source>
</evidence>
<evidence type="ECO:0000313" key="1">
    <source>
        <dbReference type="EMBL" id="OCT90790.1"/>
    </source>
</evidence>
<accession>A0A974DG29</accession>
<evidence type="ECO:0000313" key="2">
    <source>
        <dbReference type="Proteomes" id="UP000694892"/>
    </source>
</evidence>
<organism evidence="1 2">
    <name type="scientific">Xenopus laevis</name>
    <name type="common">African clawed frog</name>
    <dbReference type="NCBI Taxonomy" id="8355"/>
    <lineage>
        <taxon>Eukaryota</taxon>
        <taxon>Metazoa</taxon>
        <taxon>Chordata</taxon>
        <taxon>Craniata</taxon>
        <taxon>Vertebrata</taxon>
        <taxon>Euteleostomi</taxon>
        <taxon>Amphibia</taxon>
        <taxon>Batrachia</taxon>
        <taxon>Anura</taxon>
        <taxon>Pipoidea</taxon>
        <taxon>Pipidae</taxon>
        <taxon>Xenopodinae</taxon>
        <taxon>Xenopus</taxon>
        <taxon>Xenopus</taxon>
    </lineage>
</organism>
<gene>
    <name evidence="1" type="ORF">XELAEV_18019407mg</name>
</gene>
<dbReference type="AlphaFoldDB" id="A0A974DG29"/>